<comment type="similarity">
    <text evidence="6">Belongs to the protein kinase superfamily.</text>
</comment>
<dbReference type="PROSITE" id="PS50011">
    <property type="entry name" value="PROTEIN_KINASE_DOM"/>
    <property type="match status" value="1"/>
</dbReference>
<dbReference type="InterPro" id="IPR052751">
    <property type="entry name" value="Plant_MAPKKK"/>
</dbReference>
<dbReference type="CDD" id="cd06606">
    <property type="entry name" value="STKc_MAPKKK"/>
    <property type="match status" value="1"/>
</dbReference>
<accession>A0A7N0VB38</accession>
<evidence type="ECO:0000259" key="7">
    <source>
        <dbReference type="PROSITE" id="PS50011"/>
    </source>
</evidence>
<evidence type="ECO:0000313" key="9">
    <source>
        <dbReference type="Proteomes" id="UP000594263"/>
    </source>
</evidence>
<dbReference type="Gene3D" id="1.10.510.10">
    <property type="entry name" value="Transferase(Phosphotransferase) domain 1"/>
    <property type="match status" value="1"/>
</dbReference>
<name>A0A7N0VB38_KALFE</name>
<dbReference type="InterPro" id="IPR011009">
    <property type="entry name" value="Kinase-like_dom_sf"/>
</dbReference>
<dbReference type="SMART" id="SM00220">
    <property type="entry name" value="S_TKc"/>
    <property type="match status" value="1"/>
</dbReference>
<sequence>MEDESWIRGPVIGRGATATVSLASSLADPHRIFALKSSHIPSASALLRNEHAILSKIGPHPNLITSLGIHVSREGRCNLWTEYVPGGTLADRIRTNQLKHPKLIPFYSRQILMGLEFLHANGVVHCDIKSENVLVCDDGSLKIADLGFSKAEEMLPPTFSGTPAFMAPEVARGEAQGFPADIWALGCTIVEMSTGKSPWPEETNPVSALYRIGFSVDIPCIPASLSEQGRDFVAKCLMREPAERWTATQLLKHPFVSDFEFEPLVNARSSPTCVLDLPFWDHLDADEDDDDFYVTGEDNGGASSNSAFQRIDRLNSDPPSTSSWTFDESWIRIRANCSHQQIQITSTRHINPTGTHFSPRQKQVNGKVQSHYRELGSSAELNGDPPASSSCSVFLGYDDCVVWNWNLTCNERLLFNHNSSAALISEPDLMFK</sequence>
<dbReference type="Proteomes" id="UP000594263">
    <property type="component" value="Unplaced"/>
</dbReference>
<organism evidence="8 9">
    <name type="scientific">Kalanchoe fedtschenkoi</name>
    <name type="common">Lavender scallops</name>
    <name type="synonym">South American air plant</name>
    <dbReference type="NCBI Taxonomy" id="63787"/>
    <lineage>
        <taxon>Eukaryota</taxon>
        <taxon>Viridiplantae</taxon>
        <taxon>Streptophyta</taxon>
        <taxon>Embryophyta</taxon>
        <taxon>Tracheophyta</taxon>
        <taxon>Spermatophyta</taxon>
        <taxon>Magnoliopsida</taxon>
        <taxon>eudicotyledons</taxon>
        <taxon>Gunneridae</taxon>
        <taxon>Pentapetalae</taxon>
        <taxon>Saxifragales</taxon>
        <taxon>Crassulaceae</taxon>
        <taxon>Kalanchoe</taxon>
    </lineage>
</organism>
<feature type="domain" description="Protein kinase" evidence="7">
    <location>
        <begin position="6"/>
        <end position="256"/>
    </location>
</feature>
<keyword evidence="4 5" id="KW-0067">ATP-binding</keyword>
<evidence type="ECO:0000256" key="6">
    <source>
        <dbReference type="RuleBase" id="RU000304"/>
    </source>
</evidence>
<dbReference type="PANTHER" id="PTHR48011:SF76">
    <property type="entry name" value="MITOGEN-ACTIVATED PROTEIN KINASE KINASE KINASE 15"/>
    <property type="match status" value="1"/>
</dbReference>
<dbReference type="PROSITE" id="PS00108">
    <property type="entry name" value="PROTEIN_KINASE_ST"/>
    <property type="match status" value="1"/>
</dbReference>
<dbReference type="InterPro" id="IPR000719">
    <property type="entry name" value="Prot_kinase_dom"/>
</dbReference>
<keyword evidence="1" id="KW-0808">Transferase</keyword>
<evidence type="ECO:0000256" key="3">
    <source>
        <dbReference type="ARBA" id="ARBA00022777"/>
    </source>
</evidence>
<feature type="binding site" evidence="5">
    <location>
        <position position="36"/>
    </location>
    <ligand>
        <name>ATP</name>
        <dbReference type="ChEBI" id="CHEBI:30616"/>
    </ligand>
</feature>
<evidence type="ECO:0000256" key="5">
    <source>
        <dbReference type="PROSITE-ProRule" id="PRU10141"/>
    </source>
</evidence>
<dbReference type="OMA" id="FWESDDE"/>
<dbReference type="InterPro" id="IPR017441">
    <property type="entry name" value="Protein_kinase_ATP_BS"/>
</dbReference>
<reference evidence="8" key="1">
    <citation type="submission" date="2021-01" db="UniProtKB">
        <authorList>
            <consortium name="EnsemblPlants"/>
        </authorList>
    </citation>
    <scope>IDENTIFICATION</scope>
</reference>
<dbReference type="GO" id="GO:0007165">
    <property type="term" value="P:signal transduction"/>
    <property type="evidence" value="ECO:0007669"/>
    <property type="project" value="TreeGrafter"/>
</dbReference>
<evidence type="ECO:0000313" key="8">
    <source>
        <dbReference type="EnsemblPlants" id="Kaladp0395s0011.1.v1.1.CDS.1"/>
    </source>
</evidence>
<dbReference type="PROSITE" id="PS00107">
    <property type="entry name" value="PROTEIN_KINASE_ATP"/>
    <property type="match status" value="1"/>
</dbReference>
<dbReference type="EnsemblPlants" id="Kaladp0395s0011.1.v1.1">
    <property type="protein sequence ID" value="Kaladp0395s0011.1.v1.1.CDS.1"/>
    <property type="gene ID" value="Kaladp0395s0011.v1.1"/>
</dbReference>
<protein>
    <recommendedName>
        <fullName evidence="7">Protein kinase domain-containing protein</fullName>
    </recommendedName>
</protein>
<evidence type="ECO:0000256" key="4">
    <source>
        <dbReference type="ARBA" id="ARBA00022840"/>
    </source>
</evidence>
<dbReference type="SUPFAM" id="SSF56112">
    <property type="entry name" value="Protein kinase-like (PK-like)"/>
    <property type="match status" value="1"/>
</dbReference>
<dbReference type="Gramene" id="Kaladp0395s0011.1.v1.1">
    <property type="protein sequence ID" value="Kaladp0395s0011.1.v1.1.CDS.1"/>
    <property type="gene ID" value="Kaladp0395s0011.v1.1"/>
</dbReference>
<proteinExistence type="inferred from homology"/>
<evidence type="ECO:0000256" key="1">
    <source>
        <dbReference type="ARBA" id="ARBA00022679"/>
    </source>
</evidence>
<keyword evidence="2 5" id="KW-0547">Nucleotide-binding</keyword>
<dbReference type="AlphaFoldDB" id="A0A7N0VB38"/>
<dbReference type="PANTHER" id="PTHR48011">
    <property type="entry name" value="CCR4-NOT TRANSCRIPTIONAL COMPLEX SUBUNIT CAF120-RELATED"/>
    <property type="match status" value="1"/>
</dbReference>
<dbReference type="GO" id="GO:0005524">
    <property type="term" value="F:ATP binding"/>
    <property type="evidence" value="ECO:0007669"/>
    <property type="project" value="UniProtKB-UniRule"/>
</dbReference>
<dbReference type="Pfam" id="PF00069">
    <property type="entry name" value="Pkinase"/>
    <property type="match status" value="1"/>
</dbReference>
<keyword evidence="9" id="KW-1185">Reference proteome</keyword>
<keyword evidence="3" id="KW-0418">Kinase</keyword>
<evidence type="ECO:0000256" key="2">
    <source>
        <dbReference type="ARBA" id="ARBA00022741"/>
    </source>
</evidence>
<dbReference type="GO" id="GO:0004674">
    <property type="term" value="F:protein serine/threonine kinase activity"/>
    <property type="evidence" value="ECO:0007669"/>
    <property type="project" value="UniProtKB-KW"/>
</dbReference>
<dbReference type="InterPro" id="IPR008271">
    <property type="entry name" value="Ser/Thr_kinase_AS"/>
</dbReference>
<keyword evidence="6" id="KW-0723">Serine/threonine-protein kinase</keyword>